<evidence type="ECO:0000256" key="2">
    <source>
        <dbReference type="SAM" id="SignalP"/>
    </source>
</evidence>
<organism evidence="3 4">
    <name type="scientific">Pseudobythopirellula maris</name>
    <dbReference type="NCBI Taxonomy" id="2527991"/>
    <lineage>
        <taxon>Bacteria</taxon>
        <taxon>Pseudomonadati</taxon>
        <taxon>Planctomycetota</taxon>
        <taxon>Planctomycetia</taxon>
        <taxon>Pirellulales</taxon>
        <taxon>Lacipirellulaceae</taxon>
        <taxon>Pseudobythopirellula</taxon>
    </lineage>
</organism>
<reference evidence="3 4" key="1">
    <citation type="submission" date="2019-02" db="EMBL/GenBank/DDBJ databases">
        <title>Deep-cultivation of Planctomycetes and their phenomic and genomic characterization uncovers novel biology.</title>
        <authorList>
            <person name="Wiegand S."/>
            <person name="Jogler M."/>
            <person name="Boedeker C."/>
            <person name="Pinto D."/>
            <person name="Vollmers J."/>
            <person name="Rivas-Marin E."/>
            <person name="Kohn T."/>
            <person name="Peeters S.H."/>
            <person name="Heuer A."/>
            <person name="Rast P."/>
            <person name="Oberbeckmann S."/>
            <person name="Bunk B."/>
            <person name="Jeske O."/>
            <person name="Meyerdierks A."/>
            <person name="Storesund J.E."/>
            <person name="Kallscheuer N."/>
            <person name="Luecker S."/>
            <person name="Lage O.M."/>
            <person name="Pohl T."/>
            <person name="Merkel B.J."/>
            <person name="Hornburger P."/>
            <person name="Mueller R.-W."/>
            <person name="Bruemmer F."/>
            <person name="Labrenz M."/>
            <person name="Spormann A.M."/>
            <person name="Op Den Camp H."/>
            <person name="Overmann J."/>
            <person name="Amann R."/>
            <person name="Jetten M.S.M."/>
            <person name="Mascher T."/>
            <person name="Medema M.H."/>
            <person name="Devos D.P."/>
            <person name="Kaster A.-K."/>
            <person name="Ovreas L."/>
            <person name="Rohde M."/>
            <person name="Galperin M.Y."/>
            <person name="Jogler C."/>
        </authorList>
    </citation>
    <scope>NUCLEOTIDE SEQUENCE [LARGE SCALE GENOMIC DNA]</scope>
    <source>
        <strain evidence="3 4">Mal64</strain>
    </source>
</reference>
<evidence type="ECO:0000256" key="1">
    <source>
        <dbReference type="SAM" id="MobiDB-lite"/>
    </source>
</evidence>
<keyword evidence="2" id="KW-0732">Signal</keyword>
<evidence type="ECO:0008006" key="5">
    <source>
        <dbReference type="Google" id="ProtNLM"/>
    </source>
</evidence>
<name>A0A5C5ZMI8_9BACT</name>
<evidence type="ECO:0000313" key="4">
    <source>
        <dbReference type="Proteomes" id="UP000315440"/>
    </source>
</evidence>
<keyword evidence="4" id="KW-1185">Reference proteome</keyword>
<evidence type="ECO:0000313" key="3">
    <source>
        <dbReference type="EMBL" id="TWT88672.1"/>
    </source>
</evidence>
<feature type="chain" id="PRO_5022691659" description="PEP-CTERM protein-sorting domain-containing protein" evidence="2">
    <location>
        <begin position="27"/>
        <end position="230"/>
    </location>
</feature>
<feature type="signal peptide" evidence="2">
    <location>
        <begin position="1"/>
        <end position="26"/>
    </location>
</feature>
<dbReference type="Proteomes" id="UP000315440">
    <property type="component" value="Unassembled WGS sequence"/>
</dbReference>
<gene>
    <name evidence="3" type="ORF">Mal64_21590</name>
</gene>
<sequence precursor="true">MNFAFHKASKVLIAAFVLMAVSTAQGSLLFTFSDSTLATEMVVEQAGDDLKFTVSIVDSVNTGDLRGVYFHVANESLLSGLSATGSPGTVLGNAQTFSANNVANMGGGNPNINPLGPFDVGVEIGLGNGAGGVDDYQTAMFVLSHATAALDVGTFFPSASSVSGGLVAGVRAQTVGAIGGSRNGSSKLGAGDPTQYVSPPPPGESPEPATAAIWAMLATGACLSRRRIMR</sequence>
<proteinExistence type="predicted"/>
<protein>
    <recommendedName>
        <fullName evidence="5">PEP-CTERM protein-sorting domain-containing protein</fullName>
    </recommendedName>
</protein>
<dbReference type="EMBL" id="SJPQ01000002">
    <property type="protein sequence ID" value="TWT88672.1"/>
    <property type="molecule type" value="Genomic_DNA"/>
</dbReference>
<comment type="caution">
    <text evidence="3">The sequence shown here is derived from an EMBL/GenBank/DDBJ whole genome shotgun (WGS) entry which is preliminary data.</text>
</comment>
<feature type="region of interest" description="Disordered" evidence="1">
    <location>
        <begin position="181"/>
        <end position="208"/>
    </location>
</feature>
<dbReference type="AlphaFoldDB" id="A0A5C5ZMI8"/>
<accession>A0A5C5ZMI8</accession>